<feature type="transmembrane region" description="Helical" evidence="7">
    <location>
        <begin position="616"/>
        <end position="635"/>
    </location>
</feature>
<evidence type="ECO:0000256" key="4">
    <source>
        <dbReference type="ARBA" id="ARBA00022989"/>
    </source>
</evidence>
<evidence type="ECO:0000259" key="8">
    <source>
        <dbReference type="PROSITE" id="PS50156"/>
    </source>
</evidence>
<dbReference type="OrthoDB" id="9794724at2"/>
<dbReference type="InterPro" id="IPR050545">
    <property type="entry name" value="Mycobact_MmpL"/>
</dbReference>
<dbReference type="STRING" id="121290.APY04_2290"/>
<feature type="transmembrane region" description="Helical" evidence="7">
    <location>
        <begin position="716"/>
        <end position="736"/>
    </location>
</feature>
<feature type="transmembrane region" description="Helical" evidence="7">
    <location>
        <begin position="20"/>
        <end position="44"/>
    </location>
</feature>
<dbReference type="SUPFAM" id="SSF82866">
    <property type="entry name" value="Multidrug efflux transporter AcrB transmembrane domain"/>
    <property type="match status" value="2"/>
</dbReference>
<comment type="subcellular location">
    <subcellularLocation>
        <location evidence="1">Cell membrane</location>
        <topology evidence="1">Multi-pass membrane protein</topology>
    </subcellularLocation>
</comment>
<feature type="transmembrane region" description="Helical" evidence="7">
    <location>
        <begin position="642"/>
        <end position="662"/>
    </location>
</feature>
<evidence type="ECO:0000256" key="3">
    <source>
        <dbReference type="ARBA" id="ARBA00022692"/>
    </source>
</evidence>
<dbReference type="PATRIC" id="fig|121290.4.peg.2488"/>
<feature type="transmembrane region" description="Helical" evidence="7">
    <location>
        <begin position="324"/>
        <end position="346"/>
    </location>
</feature>
<feature type="transmembrane region" description="Helical" evidence="7">
    <location>
        <begin position="668"/>
        <end position="689"/>
    </location>
</feature>
<feature type="transmembrane region" description="Helical" evidence="7">
    <location>
        <begin position="257"/>
        <end position="277"/>
    </location>
</feature>
<dbReference type="InterPro" id="IPR004869">
    <property type="entry name" value="MMPL_dom"/>
</dbReference>
<feature type="transmembrane region" description="Helical" evidence="7">
    <location>
        <begin position="748"/>
        <end position="770"/>
    </location>
</feature>
<protein>
    <submittedName>
        <fullName evidence="9">Putative exporter of the RND superfamily</fullName>
    </submittedName>
</protein>
<feature type="transmembrane region" description="Helical" evidence="7">
    <location>
        <begin position="426"/>
        <end position="445"/>
    </location>
</feature>
<keyword evidence="3 7" id="KW-0812">Transmembrane</keyword>
<evidence type="ECO:0000256" key="6">
    <source>
        <dbReference type="SAM" id="MobiDB-lite"/>
    </source>
</evidence>
<dbReference type="Pfam" id="PF03176">
    <property type="entry name" value="MMPL"/>
    <property type="match status" value="2"/>
</dbReference>
<keyword evidence="5 7" id="KW-0472">Membrane</keyword>
<dbReference type="InterPro" id="IPR000731">
    <property type="entry name" value="SSD"/>
</dbReference>
<name>A0A125NUK2_HYPSL</name>
<evidence type="ECO:0000256" key="7">
    <source>
        <dbReference type="SAM" id="Phobius"/>
    </source>
</evidence>
<evidence type="ECO:0000313" key="9">
    <source>
        <dbReference type="EMBL" id="KWT66883.1"/>
    </source>
</evidence>
<feature type="transmembrane region" description="Helical" evidence="7">
    <location>
        <begin position="358"/>
        <end position="384"/>
    </location>
</feature>
<organism evidence="9 10">
    <name type="scientific">Hyphomicrobium sulfonivorans</name>
    <dbReference type="NCBI Taxonomy" id="121290"/>
    <lineage>
        <taxon>Bacteria</taxon>
        <taxon>Pseudomonadati</taxon>
        <taxon>Pseudomonadota</taxon>
        <taxon>Alphaproteobacteria</taxon>
        <taxon>Hyphomicrobiales</taxon>
        <taxon>Hyphomicrobiaceae</taxon>
        <taxon>Hyphomicrobium</taxon>
    </lineage>
</organism>
<evidence type="ECO:0000256" key="5">
    <source>
        <dbReference type="ARBA" id="ARBA00023136"/>
    </source>
</evidence>
<dbReference type="PROSITE" id="PS50156">
    <property type="entry name" value="SSD"/>
    <property type="match status" value="1"/>
</dbReference>
<gene>
    <name evidence="9" type="ORF">APY04_2290</name>
</gene>
<dbReference type="PANTHER" id="PTHR33406:SF12">
    <property type="entry name" value="BLR2997 PROTEIN"/>
    <property type="match status" value="1"/>
</dbReference>
<dbReference type="EMBL" id="LMTR01000071">
    <property type="protein sequence ID" value="KWT66883.1"/>
    <property type="molecule type" value="Genomic_DNA"/>
</dbReference>
<evidence type="ECO:0000313" key="10">
    <source>
        <dbReference type="Proteomes" id="UP000059074"/>
    </source>
</evidence>
<comment type="caution">
    <text evidence="9">The sequence shown here is derived from an EMBL/GenBank/DDBJ whole genome shotgun (WGS) entry which is preliminary data.</text>
</comment>
<keyword evidence="4 7" id="KW-1133">Transmembrane helix</keyword>
<feature type="transmembrane region" description="Helical" evidence="7">
    <location>
        <begin position="232"/>
        <end position="250"/>
    </location>
</feature>
<feature type="region of interest" description="Disordered" evidence="6">
    <location>
        <begin position="779"/>
        <end position="798"/>
    </location>
</feature>
<reference evidence="9 10" key="1">
    <citation type="submission" date="2015-10" db="EMBL/GenBank/DDBJ databases">
        <title>Transcriptomic analysis of a linuron degrading triple-species bacterial consortium.</title>
        <authorList>
            <person name="Albers P."/>
        </authorList>
    </citation>
    <scope>NUCLEOTIDE SEQUENCE [LARGE SCALE GENOMIC DNA]</scope>
    <source>
        <strain evidence="9 10">WDL6</strain>
    </source>
</reference>
<evidence type="ECO:0000256" key="1">
    <source>
        <dbReference type="ARBA" id="ARBA00004651"/>
    </source>
</evidence>
<sequence>MDSDREVPRRFLYSFGIDRLGLVALKAPYVSAFLIAVLTALAAWSAMNLKVDDSLSELFRTNTEEFRRYEEIDRRFPSSEYDVLVVVEGKDLLTRQRLETFGGLTTELQLVDGVSGLVSMMSARDKPDENGYAPPLVPDEMPEDDAAFAGIVDALKTNDIVKGKFLSDDGELAMIVIALDRKVVEERGAAAVIGDINEAAERELEGTGLSAKMTGAPVMQLEIRNAVERDRFVYNGLGFLVGIGIAYVFFRRLSLTLIVVAGPAIAILWTLGMIGAMDFRLNLFINVITPLILVSGFSDSMHLVMSIRRDVLAGMNRFQAARNAVLDVAPACLLTAMNACLAIISFQFADSALIRTFGIAALMAVCISYLAVAVVVPTLAALLVREEKQPVAAIAADAHGDETGGVGKLQHITDGIVRTVANNATAFFAASVITVILCGIAYTQLKPHYRLADQVPDKEQALAATGRIDEKLTGANPVHIMIRWTGDQSLYDPSTLEAIAQAHTAVEQRVGLGNVWSLESLRRWLAAAGDASIENVKKYVGILPDHLVRRFISADEKAVLVTARLPDVDASEILPVVDRLDAELEPVRLANPGYEFSVTGLPAIAARNSAGLIWELNWGLVGDMFVIFIFLGFALRSVLVGFSAVMPSLFPIFATGAILWATGQGLQFASIVAITVAFSLAIDSTIHFLNRYCLEEDRMGPTATPYQVLMSAAHHIGPPVVLTTIVLALGLGVTMLSHLPSLRLFGELAAVCLFASLIGQLVILPAALMVGRKLFPRRDRDGAAPQTDEAATPTTVSS</sequence>
<feature type="domain" description="SSD" evidence="8">
    <location>
        <begin position="640"/>
        <end position="770"/>
    </location>
</feature>
<dbReference type="Proteomes" id="UP000059074">
    <property type="component" value="Unassembled WGS sequence"/>
</dbReference>
<dbReference type="PANTHER" id="PTHR33406">
    <property type="entry name" value="MEMBRANE PROTEIN MJ1562-RELATED"/>
    <property type="match status" value="1"/>
</dbReference>
<dbReference type="GO" id="GO:0005886">
    <property type="term" value="C:plasma membrane"/>
    <property type="evidence" value="ECO:0007669"/>
    <property type="project" value="UniProtKB-SubCell"/>
</dbReference>
<dbReference type="AlphaFoldDB" id="A0A125NUK2"/>
<dbReference type="RefSeq" id="WP_083509707.1">
    <property type="nucleotide sequence ID" value="NZ_LMTR01000071.1"/>
</dbReference>
<evidence type="ECO:0000256" key="2">
    <source>
        <dbReference type="ARBA" id="ARBA00022475"/>
    </source>
</evidence>
<dbReference type="Gene3D" id="1.20.1640.10">
    <property type="entry name" value="Multidrug efflux transporter AcrB transmembrane domain"/>
    <property type="match status" value="2"/>
</dbReference>
<proteinExistence type="predicted"/>
<accession>A0A125NUK2</accession>
<keyword evidence="10" id="KW-1185">Reference proteome</keyword>
<keyword evidence="2" id="KW-1003">Cell membrane</keyword>
<feature type="transmembrane region" description="Helical" evidence="7">
    <location>
        <begin position="283"/>
        <end position="304"/>
    </location>
</feature>